<dbReference type="SMART" id="SM00382">
    <property type="entry name" value="AAA"/>
    <property type="match status" value="1"/>
</dbReference>
<comment type="similarity">
    <text evidence="2">Belongs to the AAA ATPase family. RarA/MGS1/WRNIP1 subfamily.</text>
</comment>
<comment type="function">
    <text evidence="1">DNA-dependent ATPase that plays important roles in cellular responses to stalled DNA replication processes.</text>
</comment>
<dbReference type="Gene3D" id="1.10.3710.10">
    <property type="entry name" value="DNA polymerase III clamp loader subunits, C-terminal domain"/>
    <property type="match status" value="1"/>
</dbReference>
<accession>Q6MPI4</accession>
<dbReference type="InterPro" id="IPR008921">
    <property type="entry name" value="DNA_pol3_clamp-load_cplx_C"/>
</dbReference>
<dbReference type="GO" id="GO:0005524">
    <property type="term" value="F:ATP binding"/>
    <property type="evidence" value="ECO:0007669"/>
    <property type="project" value="UniProtKB-KW"/>
</dbReference>
<dbReference type="STRING" id="264462.Bd0869"/>
<evidence type="ECO:0000313" key="8">
    <source>
        <dbReference type="EMBL" id="CAE78814.1"/>
    </source>
</evidence>
<dbReference type="SUPFAM" id="SSF52540">
    <property type="entry name" value="P-loop containing nucleoside triphosphate hydrolases"/>
    <property type="match status" value="1"/>
</dbReference>
<dbReference type="InterPro" id="IPR021886">
    <property type="entry name" value="MgsA_C"/>
</dbReference>
<gene>
    <name evidence="8" type="ordered locus">Bd0869</name>
</gene>
<keyword evidence="4" id="KW-0235">DNA replication</keyword>
<organism evidence="8 9">
    <name type="scientific">Bdellovibrio bacteriovorus (strain ATCC 15356 / DSM 50701 / NCIMB 9529 / HD100)</name>
    <dbReference type="NCBI Taxonomy" id="264462"/>
    <lineage>
        <taxon>Bacteria</taxon>
        <taxon>Pseudomonadati</taxon>
        <taxon>Bdellovibrionota</taxon>
        <taxon>Bdellovibrionia</taxon>
        <taxon>Bdellovibrionales</taxon>
        <taxon>Pseudobdellovibrionaceae</taxon>
        <taxon>Bdellovibrio</taxon>
    </lineage>
</organism>
<dbReference type="GO" id="GO:0000731">
    <property type="term" value="P:DNA synthesis involved in DNA repair"/>
    <property type="evidence" value="ECO:0007669"/>
    <property type="project" value="TreeGrafter"/>
</dbReference>
<dbReference type="Pfam" id="PF00004">
    <property type="entry name" value="AAA"/>
    <property type="match status" value="1"/>
</dbReference>
<dbReference type="GO" id="GO:0008047">
    <property type="term" value="F:enzyme activator activity"/>
    <property type="evidence" value="ECO:0007669"/>
    <property type="project" value="TreeGrafter"/>
</dbReference>
<keyword evidence="6" id="KW-0067">ATP-binding</keyword>
<dbReference type="SUPFAM" id="SSF48019">
    <property type="entry name" value="post-AAA+ oligomerization domain-like"/>
    <property type="match status" value="1"/>
</dbReference>
<evidence type="ECO:0000256" key="4">
    <source>
        <dbReference type="ARBA" id="ARBA00022705"/>
    </source>
</evidence>
<dbReference type="Gene3D" id="1.20.272.10">
    <property type="match status" value="1"/>
</dbReference>
<dbReference type="Gene3D" id="3.40.50.300">
    <property type="entry name" value="P-loop containing nucleotide triphosphate hydrolases"/>
    <property type="match status" value="1"/>
</dbReference>
<evidence type="ECO:0000256" key="2">
    <source>
        <dbReference type="ARBA" id="ARBA00008959"/>
    </source>
</evidence>
<dbReference type="KEGG" id="bba:Bd0869"/>
<evidence type="ECO:0000256" key="3">
    <source>
        <dbReference type="ARBA" id="ARBA00020776"/>
    </source>
</evidence>
<keyword evidence="5" id="KW-0547">Nucleotide-binding</keyword>
<evidence type="ECO:0000256" key="1">
    <source>
        <dbReference type="ARBA" id="ARBA00002393"/>
    </source>
</evidence>
<dbReference type="GO" id="GO:0017116">
    <property type="term" value="F:single-stranded DNA helicase activity"/>
    <property type="evidence" value="ECO:0007669"/>
    <property type="project" value="TreeGrafter"/>
</dbReference>
<dbReference type="FunFam" id="3.40.50.300:FF:000137">
    <property type="entry name" value="Replication-associated recombination protein A"/>
    <property type="match status" value="1"/>
</dbReference>
<dbReference type="AlphaFoldDB" id="Q6MPI4"/>
<feature type="domain" description="AAA+ ATPase" evidence="7">
    <location>
        <begin position="61"/>
        <end position="179"/>
    </location>
</feature>
<dbReference type="eggNOG" id="COG2256">
    <property type="taxonomic scope" value="Bacteria"/>
</dbReference>
<dbReference type="HOGENOM" id="CLU_017985_0_3_7"/>
<protein>
    <recommendedName>
        <fullName evidence="3">Replication-associated recombination protein A</fullName>
    </recommendedName>
</protein>
<keyword evidence="9" id="KW-1185">Reference proteome</keyword>
<evidence type="ECO:0000256" key="5">
    <source>
        <dbReference type="ARBA" id="ARBA00022741"/>
    </source>
</evidence>
<evidence type="ECO:0000313" key="9">
    <source>
        <dbReference type="Proteomes" id="UP000008080"/>
    </source>
</evidence>
<dbReference type="GO" id="GO:0003677">
    <property type="term" value="F:DNA binding"/>
    <property type="evidence" value="ECO:0007669"/>
    <property type="project" value="InterPro"/>
</dbReference>
<name>Q6MPI4_BDEBA</name>
<dbReference type="InterPro" id="IPR051314">
    <property type="entry name" value="AAA_ATPase_RarA/MGS1/WRNIP1"/>
</dbReference>
<sequence length="449" mass="50435">MDSRVGMVYDPPMDLFSASQASHGTSPLSEILRPKTLDDIFGQQKTLGPQSKLGQMLRKGYLPSLIIWGPPGTGKTTFALALSQHFNAHYVHLNAVDSGAKALREVGEAGKDRRLQYQQKTILFVDEIHRFNKAQQDVLLPFVEKGDLVLVGATTENPSYELNRALLSRCRVVIFERLSEDDLNKIVKRAETHYAKPLDKILTEDAHKNLLEYSDGDARRLINSLEILYTFTKDEVEGPLLDVNDMRELLQQNPLGYDKNSEMHYDTISAFIKSIRGSDPDAAMYYLARMLDGGEDPVFIARRLIILASEDIGNADPRAISVAIAGLQAVEAIGLPEGAITLSQVTTYLASCPKSNASYMALHKARELVEKTRTLPVPLHLRSAKTALAKDLGYGRDYKYPHNYPTGWVEQSYLPEEVEKTAIYEPTTRGFEKNIRDYLSWMKLKKDKE</sequence>
<dbReference type="PANTHER" id="PTHR13779:SF7">
    <property type="entry name" value="ATPASE WRNIP1"/>
    <property type="match status" value="1"/>
</dbReference>
<dbReference type="GO" id="GO:0016887">
    <property type="term" value="F:ATP hydrolysis activity"/>
    <property type="evidence" value="ECO:0007669"/>
    <property type="project" value="InterPro"/>
</dbReference>
<proteinExistence type="inferred from homology"/>
<dbReference type="InterPro" id="IPR003593">
    <property type="entry name" value="AAA+_ATPase"/>
</dbReference>
<dbReference type="GO" id="GO:0006261">
    <property type="term" value="P:DNA-templated DNA replication"/>
    <property type="evidence" value="ECO:0007669"/>
    <property type="project" value="TreeGrafter"/>
</dbReference>
<dbReference type="Gene3D" id="1.10.8.60">
    <property type="match status" value="1"/>
</dbReference>
<evidence type="ECO:0000256" key="6">
    <source>
        <dbReference type="ARBA" id="ARBA00022840"/>
    </source>
</evidence>
<dbReference type="Pfam" id="PF12002">
    <property type="entry name" value="MgsA_C"/>
    <property type="match status" value="1"/>
</dbReference>
<dbReference type="InterPro" id="IPR003959">
    <property type="entry name" value="ATPase_AAA_core"/>
</dbReference>
<dbReference type="CDD" id="cd18139">
    <property type="entry name" value="HLD_clamp_RarA"/>
    <property type="match status" value="1"/>
</dbReference>
<dbReference type="Pfam" id="PF16193">
    <property type="entry name" value="AAA_assoc_2"/>
    <property type="match status" value="1"/>
</dbReference>
<reference evidence="8 9" key="1">
    <citation type="journal article" date="2004" name="Science">
        <title>A predator unmasked: life cycle of Bdellovibrio bacteriovorus from a genomic perspective.</title>
        <authorList>
            <person name="Rendulic S."/>
            <person name="Jagtap P."/>
            <person name="Rosinus A."/>
            <person name="Eppinger M."/>
            <person name="Baar C."/>
            <person name="Lanz C."/>
            <person name="Keller H."/>
            <person name="Lambert C."/>
            <person name="Evans K.J."/>
            <person name="Goesmann A."/>
            <person name="Meyer F."/>
            <person name="Sockett R.E."/>
            <person name="Schuster S.C."/>
        </authorList>
    </citation>
    <scope>NUCLEOTIDE SEQUENCE [LARGE SCALE GENOMIC DNA]</scope>
    <source>
        <strain evidence="9">ATCC 15356 / DSM 50701 / NCIMB 9529 / HD100</strain>
    </source>
</reference>
<dbReference type="PANTHER" id="PTHR13779">
    <property type="entry name" value="WERNER HELICASE-INTERACTING PROTEIN 1 FAMILY MEMBER"/>
    <property type="match status" value="1"/>
</dbReference>
<dbReference type="EMBL" id="BX842648">
    <property type="protein sequence ID" value="CAE78814.1"/>
    <property type="molecule type" value="Genomic_DNA"/>
</dbReference>
<dbReference type="InterPro" id="IPR027417">
    <property type="entry name" value="P-loop_NTPase"/>
</dbReference>
<dbReference type="CDD" id="cd00009">
    <property type="entry name" value="AAA"/>
    <property type="match status" value="1"/>
</dbReference>
<dbReference type="FunFam" id="1.20.272.10:FF:000001">
    <property type="entry name" value="Putative AAA family ATPase"/>
    <property type="match status" value="1"/>
</dbReference>
<evidence type="ECO:0000259" key="7">
    <source>
        <dbReference type="SMART" id="SM00382"/>
    </source>
</evidence>
<dbReference type="Proteomes" id="UP000008080">
    <property type="component" value="Chromosome"/>
</dbReference>
<dbReference type="InterPro" id="IPR032423">
    <property type="entry name" value="AAA_assoc_2"/>
</dbReference>